<comment type="subcellular location">
    <subcellularLocation>
        <location evidence="1 8">Cell membrane</location>
        <topology evidence="1 8">Multi-pass membrane protein</topology>
    </subcellularLocation>
</comment>
<name>A0ABY5X341_LEICA</name>
<feature type="domain" description="ABC transmembrane type-1" evidence="9">
    <location>
        <begin position="69"/>
        <end position="275"/>
    </location>
</feature>
<protein>
    <submittedName>
        <fullName evidence="10">ABC transporter permease</fullName>
    </submittedName>
</protein>
<feature type="transmembrane region" description="Helical" evidence="8">
    <location>
        <begin position="20"/>
        <end position="40"/>
    </location>
</feature>
<evidence type="ECO:0000313" key="10">
    <source>
        <dbReference type="EMBL" id="UWQ60939.1"/>
    </source>
</evidence>
<keyword evidence="7 8" id="KW-0472">Membrane</keyword>
<evidence type="ECO:0000256" key="8">
    <source>
        <dbReference type="RuleBase" id="RU363032"/>
    </source>
</evidence>
<evidence type="ECO:0000256" key="2">
    <source>
        <dbReference type="ARBA" id="ARBA00007069"/>
    </source>
</evidence>
<dbReference type="Proteomes" id="UP001058184">
    <property type="component" value="Plasmid unnamed3"/>
</dbReference>
<reference evidence="10" key="1">
    <citation type="submission" date="2021-08" db="EMBL/GenBank/DDBJ databases">
        <authorList>
            <person name="Nwanade C."/>
            <person name="Wang M."/>
            <person name="Masoudi A."/>
            <person name="Yu Z."/>
            <person name="Liu J."/>
        </authorList>
    </citation>
    <scope>NUCLEOTIDE SEQUENCE</scope>
    <source>
        <strain evidence="10">S141</strain>
        <plasmid evidence="10">unnamed3</plasmid>
    </source>
</reference>
<evidence type="ECO:0000256" key="5">
    <source>
        <dbReference type="ARBA" id="ARBA00022692"/>
    </source>
</evidence>
<gene>
    <name evidence="10" type="ORF">K3722_20415</name>
</gene>
<feature type="transmembrane region" description="Helical" evidence="8">
    <location>
        <begin position="102"/>
        <end position="118"/>
    </location>
</feature>
<dbReference type="Gene3D" id="1.10.3720.10">
    <property type="entry name" value="MetI-like"/>
    <property type="match status" value="1"/>
</dbReference>
<dbReference type="PANTHER" id="PTHR42929">
    <property type="entry name" value="INNER MEMBRANE ABC TRANSPORTER PERMEASE PROTEIN YDCU-RELATED-RELATED"/>
    <property type="match status" value="1"/>
</dbReference>
<feature type="transmembrane region" description="Helical" evidence="8">
    <location>
        <begin position="155"/>
        <end position="177"/>
    </location>
</feature>
<dbReference type="InterPro" id="IPR000515">
    <property type="entry name" value="MetI-like"/>
</dbReference>
<keyword evidence="3 8" id="KW-0813">Transport</keyword>
<keyword evidence="6 8" id="KW-1133">Transmembrane helix</keyword>
<dbReference type="PANTHER" id="PTHR42929:SF1">
    <property type="entry name" value="INNER MEMBRANE ABC TRANSPORTER PERMEASE PROTEIN YDCU-RELATED"/>
    <property type="match status" value="1"/>
</dbReference>
<dbReference type="InterPro" id="IPR035906">
    <property type="entry name" value="MetI-like_sf"/>
</dbReference>
<evidence type="ECO:0000256" key="6">
    <source>
        <dbReference type="ARBA" id="ARBA00022989"/>
    </source>
</evidence>
<sequence>MAGFLRTEAGKGLALSAPASLYVGLLVAAPLGILVVYSFWTQTYVEIDRTLTWANYLEAATDPLVRHLMLRSILIAGAVTAATVALAYPIAYFIAFRTRKKTLWLLLITIPFWSSYLLRVFSWKLILGFNGVMNSALISLGLIKEPLTFLLYNEFAVVLTLAHAWAPFAILPIYVSLQKIDRSLLEAATDLGCSKLERFFRVTLPLTVPGIIAASLIIFIPTVGDYVTPSLVGGSQGKMVANLIQVQFGPANNWPLGATLSLVAMASVGFVAVMFVILATALGRRIR</sequence>
<keyword evidence="5 8" id="KW-0812">Transmembrane</keyword>
<keyword evidence="10" id="KW-0614">Plasmid</keyword>
<dbReference type="RefSeq" id="WP_260004697.1">
    <property type="nucleotide sequence ID" value="NZ_CP081081.1"/>
</dbReference>
<evidence type="ECO:0000256" key="7">
    <source>
        <dbReference type="ARBA" id="ARBA00023136"/>
    </source>
</evidence>
<dbReference type="CDD" id="cd06261">
    <property type="entry name" value="TM_PBP2"/>
    <property type="match status" value="1"/>
</dbReference>
<keyword evidence="4" id="KW-1003">Cell membrane</keyword>
<feature type="transmembrane region" description="Helical" evidence="8">
    <location>
        <begin position="258"/>
        <end position="282"/>
    </location>
</feature>
<organism evidence="10 11">
    <name type="scientific">Leisingera caerulea</name>
    <name type="common">Phaeobacter caeruleus</name>
    <dbReference type="NCBI Taxonomy" id="506591"/>
    <lineage>
        <taxon>Bacteria</taxon>
        <taxon>Pseudomonadati</taxon>
        <taxon>Pseudomonadota</taxon>
        <taxon>Alphaproteobacteria</taxon>
        <taxon>Rhodobacterales</taxon>
        <taxon>Roseobacteraceae</taxon>
        <taxon>Leisingera</taxon>
    </lineage>
</organism>
<evidence type="ECO:0000256" key="3">
    <source>
        <dbReference type="ARBA" id="ARBA00022448"/>
    </source>
</evidence>
<dbReference type="PROSITE" id="PS50928">
    <property type="entry name" value="ABC_TM1"/>
    <property type="match status" value="1"/>
</dbReference>
<evidence type="ECO:0000259" key="9">
    <source>
        <dbReference type="PROSITE" id="PS50928"/>
    </source>
</evidence>
<proteinExistence type="inferred from homology"/>
<feature type="transmembrane region" description="Helical" evidence="8">
    <location>
        <begin position="73"/>
        <end position="96"/>
    </location>
</feature>
<comment type="similarity">
    <text evidence="2">Belongs to the binding-protein-dependent transport system permease family. CysTW subfamily.</text>
</comment>
<geneLocation type="plasmid" evidence="10 11">
    <name>unnamed3</name>
</geneLocation>
<dbReference type="Pfam" id="PF00528">
    <property type="entry name" value="BPD_transp_1"/>
    <property type="match status" value="1"/>
</dbReference>
<evidence type="ECO:0000313" key="11">
    <source>
        <dbReference type="Proteomes" id="UP001058184"/>
    </source>
</evidence>
<feature type="transmembrane region" description="Helical" evidence="8">
    <location>
        <begin position="198"/>
        <end position="220"/>
    </location>
</feature>
<keyword evidence="11" id="KW-1185">Reference proteome</keyword>
<evidence type="ECO:0000256" key="4">
    <source>
        <dbReference type="ARBA" id="ARBA00022475"/>
    </source>
</evidence>
<evidence type="ECO:0000256" key="1">
    <source>
        <dbReference type="ARBA" id="ARBA00004651"/>
    </source>
</evidence>
<dbReference type="EMBL" id="CP081081">
    <property type="protein sequence ID" value="UWQ60939.1"/>
    <property type="molecule type" value="Genomic_DNA"/>
</dbReference>
<accession>A0ABY5X341</accession>
<dbReference type="SUPFAM" id="SSF161098">
    <property type="entry name" value="MetI-like"/>
    <property type="match status" value="1"/>
</dbReference>